<name>A0A4Q2RE94_9HYPH</name>
<comment type="caution">
    <text evidence="4">The sequence shown here is derived from an EMBL/GenBank/DDBJ whole genome shotgun (WGS) entry which is preliminary data.</text>
</comment>
<evidence type="ECO:0000256" key="1">
    <source>
        <dbReference type="ARBA" id="ARBA00012404"/>
    </source>
</evidence>
<organism evidence="4 5">
    <name type="scientific">Lichenibacterium ramalinae</name>
    <dbReference type="NCBI Taxonomy" id="2316527"/>
    <lineage>
        <taxon>Bacteria</taxon>
        <taxon>Pseudomonadati</taxon>
        <taxon>Pseudomonadota</taxon>
        <taxon>Alphaproteobacteria</taxon>
        <taxon>Hyphomicrobiales</taxon>
        <taxon>Lichenihabitantaceae</taxon>
        <taxon>Lichenibacterium</taxon>
    </lineage>
</organism>
<dbReference type="OrthoDB" id="514491at2"/>
<proteinExistence type="predicted"/>
<feature type="region of interest" description="Disordered" evidence="2">
    <location>
        <begin position="68"/>
        <end position="88"/>
    </location>
</feature>
<dbReference type="SMART" id="SM00830">
    <property type="entry name" value="CM_2"/>
    <property type="match status" value="1"/>
</dbReference>
<reference evidence="4 5" key="1">
    <citation type="submission" date="2018-09" db="EMBL/GenBank/DDBJ databases">
        <authorList>
            <person name="Grouzdev D.S."/>
            <person name="Krutkina M.S."/>
        </authorList>
    </citation>
    <scope>NUCLEOTIDE SEQUENCE [LARGE SCALE GENOMIC DNA]</scope>
    <source>
        <strain evidence="4 5">RmlP001</strain>
    </source>
</reference>
<reference evidence="4 5" key="2">
    <citation type="submission" date="2019-02" db="EMBL/GenBank/DDBJ databases">
        <title>'Lichenibacterium ramalinii' gen. nov. sp. nov., 'Lichenibacterium minor' gen. nov. sp. nov.</title>
        <authorList>
            <person name="Pankratov T."/>
        </authorList>
    </citation>
    <scope>NUCLEOTIDE SEQUENCE [LARGE SCALE GENOMIC DNA]</scope>
    <source>
        <strain evidence="4 5">RmlP001</strain>
    </source>
</reference>
<dbReference type="EMBL" id="QYBC01000005">
    <property type="protein sequence ID" value="RYB06163.1"/>
    <property type="molecule type" value="Genomic_DNA"/>
</dbReference>
<dbReference type="GO" id="GO:0046417">
    <property type="term" value="P:chorismate metabolic process"/>
    <property type="evidence" value="ECO:0007669"/>
    <property type="project" value="InterPro"/>
</dbReference>
<feature type="domain" description="Chorismate mutase" evidence="3">
    <location>
        <begin position="1"/>
        <end position="67"/>
    </location>
</feature>
<evidence type="ECO:0000313" key="5">
    <source>
        <dbReference type="Proteomes" id="UP000289411"/>
    </source>
</evidence>
<dbReference type="PROSITE" id="PS51168">
    <property type="entry name" value="CHORISMATE_MUT_2"/>
    <property type="match status" value="1"/>
</dbReference>
<dbReference type="AlphaFoldDB" id="A0A4Q2RE94"/>
<dbReference type="Gene3D" id="1.20.59.10">
    <property type="entry name" value="Chorismate mutase"/>
    <property type="match status" value="1"/>
</dbReference>
<evidence type="ECO:0000313" key="4">
    <source>
        <dbReference type="EMBL" id="RYB06163.1"/>
    </source>
</evidence>
<accession>A0A4Q2RE94</accession>
<feature type="compositionally biased region" description="Low complexity" evidence="2">
    <location>
        <begin position="74"/>
        <end position="88"/>
    </location>
</feature>
<dbReference type="SUPFAM" id="SSF48600">
    <property type="entry name" value="Chorismate mutase II"/>
    <property type="match status" value="1"/>
</dbReference>
<dbReference type="InterPro" id="IPR036263">
    <property type="entry name" value="Chorismate_II_sf"/>
</dbReference>
<dbReference type="GO" id="GO:0004106">
    <property type="term" value="F:chorismate mutase activity"/>
    <property type="evidence" value="ECO:0007669"/>
    <property type="project" value="UniProtKB-EC"/>
</dbReference>
<keyword evidence="5" id="KW-1185">Reference proteome</keyword>
<evidence type="ECO:0000256" key="2">
    <source>
        <dbReference type="SAM" id="MobiDB-lite"/>
    </source>
</evidence>
<dbReference type="EC" id="5.4.99.5" evidence="1"/>
<protein>
    <recommendedName>
        <fullName evidence="1">chorismate mutase</fullName>
        <ecNumber evidence="1">5.4.99.5</ecNumber>
    </recommendedName>
</protein>
<dbReference type="Proteomes" id="UP000289411">
    <property type="component" value="Unassembled WGS sequence"/>
</dbReference>
<sequence>MAERGTEVKRAARFKTTTAGVAAPHRVEEVIANVRSLATRMGLAPRIAEAAYRPMIAAFIDVEREAFAAQQASDAEGPEAADGPPAPP</sequence>
<evidence type="ECO:0000259" key="3">
    <source>
        <dbReference type="PROSITE" id="PS51168"/>
    </source>
</evidence>
<gene>
    <name evidence="4" type="ORF">D3272_08110</name>
</gene>
<dbReference type="Pfam" id="PF01817">
    <property type="entry name" value="CM_2"/>
    <property type="match status" value="1"/>
</dbReference>
<dbReference type="InterPro" id="IPR002701">
    <property type="entry name" value="CM_II_prokaryot"/>
</dbReference>
<dbReference type="InterPro" id="IPR036979">
    <property type="entry name" value="CM_dom_sf"/>
</dbReference>